<evidence type="ECO:0000259" key="8">
    <source>
        <dbReference type="PROSITE" id="PS51192"/>
    </source>
</evidence>
<dbReference type="InterPro" id="IPR011545">
    <property type="entry name" value="DEAD/DEAH_box_helicase_dom"/>
</dbReference>
<keyword evidence="5" id="KW-0067">ATP-binding</keyword>
<dbReference type="PANTHER" id="PTHR47958">
    <property type="entry name" value="ATP-DEPENDENT RNA HELICASE DBP3"/>
    <property type="match status" value="1"/>
</dbReference>
<evidence type="ECO:0000256" key="7">
    <source>
        <dbReference type="SAM" id="MobiDB-lite"/>
    </source>
</evidence>
<evidence type="ECO:0000256" key="2">
    <source>
        <dbReference type="ARBA" id="ARBA00022741"/>
    </source>
</evidence>
<dbReference type="Pfam" id="PF00270">
    <property type="entry name" value="DEAD"/>
    <property type="match status" value="1"/>
</dbReference>
<sequence length="592" mass="67360">MSRSNIPSLQELLAQRKRQSSGVRNDTTPKFLTKKERSSTTSTSQMPENNTPVKPVITAPVKKRTLELDEPEQKKRNIAQETIDANYAKVLSRAQGSRGIKKFKFTWTEEDDTTSLNDDEDSLPEYQPSFLSKKSNSSAADPLLREKPDIHWSQKSLSQMNTRDWRIFKEDYGLSIKLPPGQVSKIYPLRNWGEMSTNANLKSGVKQLGFEEPTPVQRVSIPYGCENFDLISVAETGSGKTLGFLIPLLEKLHQLPRLNEFSKSNGPYSIILVPTRELAQQIEMELSRLLQIMRFGIDIVSIVGGKVISEDIRRLNGDRVEVVIATPGRLIDCLERHYLVLNQVECLILDECDKMIEMRFKEQILKIKQFIPQNVQRNCQGLMFTATLGAEIEKVLREFVHSERCVTLQVGDVMKTELTVNDRIEQRFEFFPASSDEKEIERKKQRKLVSLLRSPSFNPPVIIFINYKETGETLLVHLQSLKFKVAILHGSKSQAQREAALEQLKSHKVDILIATNVASRGIDIPDVSLVVNYQMSQNVEDYVHRVGRTGRAGNYGTAVTFLEMEKDQPVFKGLKKVVERNGGKVPREFRDL</sequence>
<organism evidence="11 12">
    <name type="scientific">Wickerhamomyces pijperi</name>
    <name type="common">Yeast</name>
    <name type="synonym">Pichia pijperi</name>
    <dbReference type="NCBI Taxonomy" id="599730"/>
    <lineage>
        <taxon>Eukaryota</taxon>
        <taxon>Fungi</taxon>
        <taxon>Dikarya</taxon>
        <taxon>Ascomycota</taxon>
        <taxon>Saccharomycotina</taxon>
        <taxon>Saccharomycetes</taxon>
        <taxon>Phaffomycetales</taxon>
        <taxon>Wickerhamomycetaceae</taxon>
        <taxon>Wickerhamomyces</taxon>
    </lineage>
</organism>
<proteinExistence type="predicted"/>
<feature type="short sequence motif" description="Q motif" evidence="6">
    <location>
        <begin position="190"/>
        <end position="218"/>
    </location>
</feature>
<protein>
    <recommendedName>
        <fullName evidence="1">RNA helicase</fullName>
        <ecNumber evidence="1">3.6.4.13</ecNumber>
    </recommendedName>
</protein>
<evidence type="ECO:0000313" key="12">
    <source>
        <dbReference type="Proteomes" id="UP000774326"/>
    </source>
</evidence>
<feature type="domain" description="DEAD-box RNA helicase Q" evidence="10">
    <location>
        <begin position="190"/>
        <end position="218"/>
    </location>
</feature>
<dbReference type="GO" id="GO:0003676">
    <property type="term" value="F:nucleic acid binding"/>
    <property type="evidence" value="ECO:0007669"/>
    <property type="project" value="InterPro"/>
</dbReference>
<accession>A0A9P8Q8K1</accession>
<keyword evidence="4" id="KW-0347">Helicase</keyword>
<keyword evidence="3" id="KW-0378">Hydrolase</keyword>
<evidence type="ECO:0000313" key="11">
    <source>
        <dbReference type="EMBL" id="KAH3686273.1"/>
    </source>
</evidence>
<evidence type="ECO:0000259" key="10">
    <source>
        <dbReference type="PROSITE" id="PS51195"/>
    </source>
</evidence>
<comment type="caution">
    <text evidence="11">The sequence shown here is derived from an EMBL/GenBank/DDBJ whole genome shotgun (WGS) entry which is preliminary data.</text>
</comment>
<dbReference type="InterPro" id="IPR027417">
    <property type="entry name" value="P-loop_NTPase"/>
</dbReference>
<evidence type="ECO:0000256" key="5">
    <source>
        <dbReference type="ARBA" id="ARBA00022840"/>
    </source>
</evidence>
<dbReference type="GO" id="GO:0016787">
    <property type="term" value="F:hydrolase activity"/>
    <property type="evidence" value="ECO:0007669"/>
    <property type="project" value="UniProtKB-KW"/>
</dbReference>
<dbReference type="PROSITE" id="PS51194">
    <property type="entry name" value="HELICASE_CTER"/>
    <property type="match status" value="1"/>
</dbReference>
<gene>
    <name evidence="11" type="ORF">WICPIJ_002770</name>
</gene>
<dbReference type="GO" id="GO:0003724">
    <property type="term" value="F:RNA helicase activity"/>
    <property type="evidence" value="ECO:0007669"/>
    <property type="project" value="UniProtKB-EC"/>
</dbReference>
<dbReference type="SMART" id="SM00490">
    <property type="entry name" value="HELICc"/>
    <property type="match status" value="1"/>
</dbReference>
<dbReference type="OrthoDB" id="196131at2759"/>
<evidence type="ECO:0000256" key="3">
    <source>
        <dbReference type="ARBA" id="ARBA00022801"/>
    </source>
</evidence>
<evidence type="ECO:0000256" key="4">
    <source>
        <dbReference type="ARBA" id="ARBA00022806"/>
    </source>
</evidence>
<feature type="domain" description="Helicase ATP-binding" evidence="8">
    <location>
        <begin position="221"/>
        <end position="406"/>
    </location>
</feature>
<evidence type="ECO:0000259" key="9">
    <source>
        <dbReference type="PROSITE" id="PS51194"/>
    </source>
</evidence>
<dbReference type="InterPro" id="IPR014001">
    <property type="entry name" value="Helicase_ATP-bd"/>
</dbReference>
<feature type="compositionally biased region" description="Polar residues" evidence="7">
    <location>
        <begin position="20"/>
        <end position="30"/>
    </location>
</feature>
<dbReference type="SUPFAM" id="SSF52540">
    <property type="entry name" value="P-loop containing nucleoside triphosphate hydrolases"/>
    <property type="match status" value="1"/>
</dbReference>
<dbReference type="SMART" id="SM00487">
    <property type="entry name" value="DEXDc"/>
    <property type="match status" value="1"/>
</dbReference>
<name>A0A9P8Q8K1_WICPI</name>
<dbReference type="EC" id="3.6.4.13" evidence="1"/>
<feature type="domain" description="Helicase C-terminal" evidence="9">
    <location>
        <begin position="444"/>
        <end position="592"/>
    </location>
</feature>
<dbReference type="Gene3D" id="3.40.50.300">
    <property type="entry name" value="P-loop containing nucleotide triphosphate hydrolases"/>
    <property type="match status" value="2"/>
</dbReference>
<reference evidence="11" key="2">
    <citation type="submission" date="2021-01" db="EMBL/GenBank/DDBJ databases">
        <authorList>
            <person name="Schikora-Tamarit M.A."/>
        </authorList>
    </citation>
    <scope>NUCLEOTIDE SEQUENCE</scope>
    <source>
        <strain evidence="11">CBS2887</strain>
    </source>
</reference>
<evidence type="ECO:0000256" key="1">
    <source>
        <dbReference type="ARBA" id="ARBA00012552"/>
    </source>
</evidence>
<dbReference type="InterPro" id="IPR014014">
    <property type="entry name" value="RNA_helicase_DEAD_Q_motif"/>
</dbReference>
<feature type="compositionally biased region" description="Basic and acidic residues" evidence="7">
    <location>
        <begin position="64"/>
        <end position="74"/>
    </location>
</feature>
<dbReference type="CDD" id="cd18787">
    <property type="entry name" value="SF2_C_DEAD"/>
    <property type="match status" value="1"/>
</dbReference>
<dbReference type="Proteomes" id="UP000774326">
    <property type="component" value="Unassembled WGS sequence"/>
</dbReference>
<dbReference type="PROSITE" id="PS51195">
    <property type="entry name" value="Q_MOTIF"/>
    <property type="match status" value="1"/>
</dbReference>
<dbReference type="Pfam" id="PF00271">
    <property type="entry name" value="Helicase_C"/>
    <property type="match status" value="1"/>
</dbReference>
<dbReference type="InterPro" id="IPR001650">
    <property type="entry name" value="Helicase_C-like"/>
</dbReference>
<feature type="region of interest" description="Disordered" evidence="7">
    <location>
        <begin position="1"/>
        <end position="74"/>
    </location>
</feature>
<dbReference type="EMBL" id="JAEUBG010001492">
    <property type="protein sequence ID" value="KAH3686273.1"/>
    <property type="molecule type" value="Genomic_DNA"/>
</dbReference>
<reference evidence="11" key="1">
    <citation type="journal article" date="2021" name="Open Biol.">
        <title>Shared evolutionary footprints suggest mitochondrial oxidative damage underlies multiple complex I losses in fungi.</title>
        <authorList>
            <person name="Schikora-Tamarit M.A."/>
            <person name="Marcet-Houben M."/>
            <person name="Nosek J."/>
            <person name="Gabaldon T."/>
        </authorList>
    </citation>
    <scope>NUCLEOTIDE SEQUENCE</scope>
    <source>
        <strain evidence="11">CBS2887</strain>
    </source>
</reference>
<dbReference type="PROSITE" id="PS51192">
    <property type="entry name" value="HELICASE_ATP_BIND_1"/>
    <property type="match status" value="1"/>
</dbReference>
<evidence type="ECO:0000256" key="6">
    <source>
        <dbReference type="PROSITE-ProRule" id="PRU00552"/>
    </source>
</evidence>
<dbReference type="GO" id="GO:0005524">
    <property type="term" value="F:ATP binding"/>
    <property type="evidence" value="ECO:0007669"/>
    <property type="project" value="UniProtKB-KW"/>
</dbReference>
<dbReference type="AlphaFoldDB" id="A0A9P8Q8K1"/>
<keyword evidence="12" id="KW-1185">Reference proteome</keyword>
<keyword evidence="2" id="KW-0547">Nucleotide-binding</keyword>